<proteinExistence type="predicted"/>
<dbReference type="GO" id="GO:0030798">
    <property type="term" value="F:trans-aconitate 2-methyltransferase activity"/>
    <property type="evidence" value="ECO:0007669"/>
    <property type="project" value="InterPro"/>
</dbReference>
<dbReference type="Pfam" id="PF13847">
    <property type="entry name" value="Methyltransf_31"/>
    <property type="match status" value="1"/>
</dbReference>
<dbReference type="InterPro" id="IPR025714">
    <property type="entry name" value="Methyltranfer_dom"/>
</dbReference>
<protein>
    <recommendedName>
        <fullName evidence="1">Methyltransferase domain-containing protein</fullName>
    </recommendedName>
</protein>
<feature type="domain" description="Methyltransferase" evidence="1">
    <location>
        <begin position="37"/>
        <end position="145"/>
    </location>
</feature>
<dbReference type="PANTHER" id="PTHR43861:SF1">
    <property type="entry name" value="TRANS-ACONITATE 2-METHYLTRANSFERASE"/>
    <property type="match status" value="1"/>
</dbReference>
<dbReference type="InterPro" id="IPR023149">
    <property type="entry name" value="Trans_acon_MeTrfase_C"/>
</dbReference>
<name>A0A7S3GRQ0_9STRA</name>
<dbReference type="PANTHER" id="PTHR43861">
    <property type="entry name" value="TRANS-ACONITATE 2-METHYLTRANSFERASE-RELATED"/>
    <property type="match status" value="1"/>
</dbReference>
<dbReference type="SUPFAM" id="SSF53335">
    <property type="entry name" value="S-adenosyl-L-methionine-dependent methyltransferases"/>
    <property type="match status" value="1"/>
</dbReference>
<dbReference type="CDD" id="cd02440">
    <property type="entry name" value="AdoMet_MTases"/>
    <property type="match status" value="1"/>
</dbReference>
<dbReference type="Gene3D" id="3.40.50.150">
    <property type="entry name" value="Vaccinia Virus protein VP39"/>
    <property type="match status" value="1"/>
</dbReference>
<dbReference type="InterPro" id="IPR029063">
    <property type="entry name" value="SAM-dependent_MTases_sf"/>
</dbReference>
<sequence>MAWNPTQYLKFGSARMRPAVDLLTRTTCAIGDVTKVKSVLDLGCGTGNMTELLCRTFPSAKVKGLDFSAEMIERAVADHSKSDFKDRLSWRIGTAEHESKCSEEKHDVVFSNAALHWCTGHNELFPNIIKNVVHPNGGVLAVQIPDTRVQTSHVLMDTAAFRSGMLNKVKHVRIPRVEQDPAWYFSLLSPMVKEIDMWTTEYAQQLPSEAPSYADSHEIGISRHPVLEYTKSTGLLPIIEALGGEGSTDCQTYLNEYDRLLYEAYPIVKVNNKCNPTTGGKYITIMPFKRFFLVCKL</sequence>
<organism evidence="2">
    <name type="scientific">Spumella elongata</name>
    <dbReference type="NCBI Taxonomy" id="89044"/>
    <lineage>
        <taxon>Eukaryota</taxon>
        <taxon>Sar</taxon>
        <taxon>Stramenopiles</taxon>
        <taxon>Ochrophyta</taxon>
        <taxon>Chrysophyceae</taxon>
        <taxon>Chromulinales</taxon>
        <taxon>Chromulinaceae</taxon>
        <taxon>Spumella</taxon>
    </lineage>
</organism>
<dbReference type="Gene3D" id="1.10.150.290">
    <property type="entry name" value="S-adenosyl-L-methionine-dependent methyltransferases"/>
    <property type="match status" value="1"/>
</dbReference>
<evidence type="ECO:0000259" key="1">
    <source>
        <dbReference type="Pfam" id="PF13847"/>
    </source>
</evidence>
<dbReference type="AlphaFoldDB" id="A0A7S3GRQ0"/>
<dbReference type="EMBL" id="HBIC01006636">
    <property type="protein sequence ID" value="CAE0274634.1"/>
    <property type="molecule type" value="Transcribed_RNA"/>
</dbReference>
<evidence type="ECO:0000313" key="2">
    <source>
        <dbReference type="EMBL" id="CAE0274634.1"/>
    </source>
</evidence>
<accession>A0A7S3GRQ0</accession>
<reference evidence="2" key="1">
    <citation type="submission" date="2021-01" db="EMBL/GenBank/DDBJ databases">
        <authorList>
            <person name="Corre E."/>
            <person name="Pelletier E."/>
            <person name="Niang G."/>
            <person name="Scheremetjew M."/>
            <person name="Finn R."/>
            <person name="Kale V."/>
            <person name="Holt S."/>
            <person name="Cochrane G."/>
            <person name="Meng A."/>
            <person name="Brown T."/>
            <person name="Cohen L."/>
        </authorList>
    </citation>
    <scope>NUCLEOTIDE SEQUENCE</scope>
    <source>
        <strain evidence="2">CCAP 955/1</strain>
    </source>
</reference>
<gene>
    <name evidence="2" type="ORF">SELO1098_LOCUS3461</name>
</gene>